<dbReference type="GO" id="GO:0015267">
    <property type="term" value="F:channel activity"/>
    <property type="evidence" value="ECO:0007669"/>
    <property type="project" value="InterPro"/>
</dbReference>
<gene>
    <name evidence="8" type="ORF">GIB67_019336</name>
</gene>
<evidence type="ECO:0000313" key="8">
    <source>
        <dbReference type="EMBL" id="KAF6148728.1"/>
    </source>
</evidence>
<dbReference type="Pfam" id="PF00230">
    <property type="entry name" value="MIP"/>
    <property type="match status" value="1"/>
</dbReference>
<sequence length="206" mass="22207">MNQTITIVGVSVVWGLAVLVMVYTLGHVSGSHFNPAITFAFAVSCMFPWKQVPLYIGSQITGSILAILTLNMLFNGQQVQQHDFHISITMTKFDTSYFHAIMWEFIISFILMFVVCGVATDHRGINELSGVAVGATVLLNILIAGPTTGASMNPARSIGPALVSHEFKQLWVYIVAPVLGTTAATAVYCLIRVPVSDKSDIASKSA</sequence>
<keyword evidence="9" id="KW-1185">Reference proteome</keyword>
<dbReference type="PROSITE" id="PS00221">
    <property type="entry name" value="MIP"/>
    <property type="match status" value="1"/>
</dbReference>
<dbReference type="InterPro" id="IPR000425">
    <property type="entry name" value="MIP"/>
</dbReference>
<evidence type="ECO:0000256" key="4">
    <source>
        <dbReference type="ARBA" id="ARBA00022989"/>
    </source>
</evidence>
<dbReference type="Gene3D" id="1.20.1080.10">
    <property type="entry name" value="Glycerol uptake facilitator protein"/>
    <property type="match status" value="1"/>
</dbReference>
<dbReference type="PANTHER" id="PTHR45724:SF21">
    <property type="entry name" value="MAJOR INTRINSIC PROTEIN"/>
    <property type="match status" value="1"/>
</dbReference>
<dbReference type="AlphaFoldDB" id="A0A7J7M1R8"/>
<feature type="transmembrane region" description="Helical" evidence="7">
    <location>
        <begin position="170"/>
        <end position="191"/>
    </location>
</feature>
<evidence type="ECO:0000256" key="1">
    <source>
        <dbReference type="ARBA" id="ARBA00004141"/>
    </source>
</evidence>
<comment type="similarity">
    <text evidence="6">Belongs to the MIP/aquaporin (TC 1.A.8) family.</text>
</comment>
<evidence type="ECO:0000256" key="6">
    <source>
        <dbReference type="RuleBase" id="RU000477"/>
    </source>
</evidence>
<comment type="subcellular location">
    <subcellularLocation>
        <location evidence="1">Membrane</location>
        <topology evidence="1">Multi-pass membrane protein</topology>
    </subcellularLocation>
</comment>
<dbReference type="InterPro" id="IPR022357">
    <property type="entry name" value="MIP_CS"/>
</dbReference>
<accession>A0A7J7M1R8</accession>
<name>A0A7J7M1R8_9MAGN</name>
<feature type="transmembrane region" description="Helical" evidence="7">
    <location>
        <begin position="7"/>
        <end position="26"/>
    </location>
</feature>
<evidence type="ECO:0008006" key="10">
    <source>
        <dbReference type="Google" id="ProtNLM"/>
    </source>
</evidence>
<feature type="transmembrane region" description="Helical" evidence="7">
    <location>
        <begin position="131"/>
        <end position="150"/>
    </location>
</feature>
<dbReference type="OrthoDB" id="3222at2759"/>
<evidence type="ECO:0000256" key="7">
    <source>
        <dbReference type="SAM" id="Phobius"/>
    </source>
</evidence>
<reference evidence="8 9" key="1">
    <citation type="journal article" date="2020" name="IScience">
        <title>Genome Sequencing of the Endangered Kingdonia uniflora (Circaeasteraceae, Ranunculales) Reveals Potential Mechanisms of Evolutionary Specialization.</title>
        <authorList>
            <person name="Sun Y."/>
            <person name="Deng T."/>
            <person name="Zhang A."/>
            <person name="Moore M.J."/>
            <person name="Landis J.B."/>
            <person name="Lin N."/>
            <person name="Zhang H."/>
            <person name="Zhang X."/>
            <person name="Huang J."/>
            <person name="Zhang X."/>
            <person name="Sun H."/>
            <person name="Wang H."/>
        </authorList>
    </citation>
    <scope>NUCLEOTIDE SEQUENCE [LARGE SCALE GENOMIC DNA]</scope>
    <source>
        <strain evidence="8">TB1705</strain>
        <tissue evidence="8">Leaf</tissue>
    </source>
</reference>
<dbReference type="InterPro" id="IPR034294">
    <property type="entry name" value="Aquaporin_transptr"/>
</dbReference>
<evidence type="ECO:0000256" key="5">
    <source>
        <dbReference type="ARBA" id="ARBA00023136"/>
    </source>
</evidence>
<dbReference type="Proteomes" id="UP000541444">
    <property type="component" value="Unassembled WGS sequence"/>
</dbReference>
<proteinExistence type="inferred from homology"/>
<organism evidence="8 9">
    <name type="scientific">Kingdonia uniflora</name>
    <dbReference type="NCBI Taxonomy" id="39325"/>
    <lineage>
        <taxon>Eukaryota</taxon>
        <taxon>Viridiplantae</taxon>
        <taxon>Streptophyta</taxon>
        <taxon>Embryophyta</taxon>
        <taxon>Tracheophyta</taxon>
        <taxon>Spermatophyta</taxon>
        <taxon>Magnoliopsida</taxon>
        <taxon>Ranunculales</taxon>
        <taxon>Circaeasteraceae</taxon>
        <taxon>Kingdonia</taxon>
    </lineage>
</organism>
<feature type="transmembrane region" description="Helical" evidence="7">
    <location>
        <begin position="54"/>
        <end position="74"/>
    </location>
</feature>
<dbReference type="PANTHER" id="PTHR45724">
    <property type="entry name" value="AQUAPORIN NIP2-1"/>
    <property type="match status" value="1"/>
</dbReference>
<dbReference type="GO" id="GO:0016020">
    <property type="term" value="C:membrane"/>
    <property type="evidence" value="ECO:0007669"/>
    <property type="project" value="UniProtKB-SubCell"/>
</dbReference>
<keyword evidence="4 7" id="KW-1133">Transmembrane helix</keyword>
<comment type="caution">
    <text evidence="8">The sequence shown here is derived from an EMBL/GenBank/DDBJ whole genome shotgun (WGS) entry which is preliminary data.</text>
</comment>
<dbReference type="InterPro" id="IPR023271">
    <property type="entry name" value="Aquaporin-like"/>
</dbReference>
<dbReference type="PRINTS" id="PR00783">
    <property type="entry name" value="MINTRINSICP"/>
</dbReference>
<protein>
    <recommendedName>
        <fullName evidence="10">Aquaporin</fullName>
    </recommendedName>
</protein>
<evidence type="ECO:0000256" key="3">
    <source>
        <dbReference type="ARBA" id="ARBA00022692"/>
    </source>
</evidence>
<dbReference type="EMBL" id="JACGCM010001830">
    <property type="protein sequence ID" value="KAF6148728.1"/>
    <property type="molecule type" value="Genomic_DNA"/>
</dbReference>
<keyword evidence="3 6" id="KW-0812">Transmembrane</keyword>
<dbReference type="SUPFAM" id="SSF81338">
    <property type="entry name" value="Aquaporin-like"/>
    <property type="match status" value="1"/>
</dbReference>
<feature type="transmembrane region" description="Helical" evidence="7">
    <location>
        <begin position="97"/>
        <end position="119"/>
    </location>
</feature>
<evidence type="ECO:0000256" key="2">
    <source>
        <dbReference type="ARBA" id="ARBA00022448"/>
    </source>
</evidence>
<keyword evidence="2 6" id="KW-0813">Transport</keyword>
<evidence type="ECO:0000313" key="9">
    <source>
        <dbReference type="Proteomes" id="UP000541444"/>
    </source>
</evidence>
<keyword evidence="5 7" id="KW-0472">Membrane</keyword>